<dbReference type="EMBL" id="JMIB01000026">
    <property type="protein sequence ID" value="KDM91113.1"/>
    <property type="molecule type" value="Genomic_DNA"/>
</dbReference>
<comment type="subcellular location">
    <subcellularLocation>
        <location evidence="1">Endomembrane system</location>
        <topology evidence="1">Multi-pass membrane protein</topology>
    </subcellularLocation>
</comment>
<evidence type="ECO:0000313" key="6">
    <source>
        <dbReference type="EMBL" id="KDM91113.1"/>
    </source>
</evidence>
<dbReference type="GO" id="GO:0012505">
    <property type="term" value="C:endomembrane system"/>
    <property type="evidence" value="ECO:0007669"/>
    <property type="project" value="UniProtKB-SubCell"/>
</dbReference>
<feature type="transmembrane region" description="Helical" evidence="5">
    <location>
        <begin position="12"/>
        <end position="29"/>
    </location>
</feature>
<dbReference type="AlphaFoldDB" id="A0A066RUQ9"/>
<organism evidence="6 7">
    <name type="scientific">Photobacterium galatheae</name>
    <dbReference type="NCBI Taxonomy" id="1654360"/>
    <lineage>
        <taxon>Bacteria</taxon>
        <taxon>Pseudomonadati</taxon>
        <taxon>Pseudomonadota</taxon>
        <taxon>Gammaproteobacteria</taxon>
        <taxon>Vibrionales</taxon>
        <taxon>Vibrionaceae</taxon>
        <taxon>Photobacterium</taxon>
    </lineage>
</organism>
<evidence type="ECO:0000256" key="1">
    <source>
        <dbReference type="ARBA" id="ARBA00004127"/>
    </source>
</evidence>
<dbReference type="PANTHER" id="PTHR12714:SF24">
    <property type="entry name" value="SLR1182 PROTEIN"/>
    <property type="match status" value="1"/>
</dbReference>
<dbReference type="GO" id="GO:0008168">
    <property type="term" value="F:methyltransferase activity"/>
    <property type="evidence" value="ECO:0007669"/>
    <property type="project" value="UniProtKB-KW"/>
</dbReference>
<accession>A0A066RUQ9</accession>
<dbReference type="Pfam" id="PF04191">
    <property type="entry name" value="PEMT"/>
    <property type="match status" value="1"/>
</dbReference>
<evidence type="ECO:0000256" key="4">
    <source>
        <dbReference type="ARBA" id="ARBA00023136"/>
    </source>
</evidence>
<dbReference type="Gene3D" id="1.20.120.1630">
    <property type="match status" value="1"/>
</dbReference>
<keyword evidence="4 5" id="KW-0472">Membrane</keyword>
<evidence type="ECO:0000256" key="2">
    <source>
        <dbReference type="ARBA" id="ARBA00022692"/>
    </source>
</evidence>
<protein>
    <submittedName>
        <fullName evidence="6">Protein-S-isoprenylcysteine methyltransferase</fullName>
    </submittedName>
</protein>
<keyword evidence="6" id="KW-0489">Methyltransferase</keyword>
<evidence type="ECO:0000256" key="3">
    <source>
        <dbReference type="ARBA" id="ARBA00022989"/>
    </source>
</evidence>
<dbReference type="PANTHER" id="PTHR12714">
    <property type="entry name" value="PROTEIN-S ISOPRENYLCYSTEINE O-METHYLTRANSFERASE"/>
    <property type="match status" value="1"/>
</dbReference>
<keyword evidence="3 5" id="KW-1133">Transmembrane helix</keyword>
<sequence length="153" mass="17311">MQTLENKIPPLVVMGIFSLLMGLLSPYLPSMALGVVPSVSVALLIAIFGCWFAASGVKEFRKSKTTVNPRQPENASELVVSGVYQRSRNPMYVGFASLLVAQAVYLQSPFLFFGVIAFILYMNRFQILPEERAMIQCFGEKYLRYQMTVRRWL</sequence>
<feature type="transmembrane region" description="Helical" evidence="5">
    <location>
        <begin position="95"/>
        <end position="122"/>
    </location>
</feature>
<dbReference type="Proteomes" id="UP000027192">
    <property type="component" value="Unassembled WGS sequence"/>
</dbReference>
<evidence type="ECO:0000256" key="5">
    <source>
        <dbReference type="SAM" id="Phobius"/>
    </source>
</evidence>
<reference evidence="6 7" key="1">
    <citation type="submission" date="2014-04" db="EMBL/GenBank/DDBJ databases">
        <title>Draft genome sequence of Photobacterium halotolerans S2753: a solonamide, ngercheumicin and holomycin producer.</title>
        <authorList>
            <person name="Machado H.R."/>
            <person name="Gram L."/>
        </authorList>
    </citation>
    <scope>NUCLEOTIDE SEQUENCE [LARGE SCALE GENOMIC DNA]</scope>
    <source>
        <strain evidence="6 7">S2753</strain>
    </source>
</reference>
<dbReference type="OrthoDB" id="9811969at2"/>
<evidence type="ECO:0000313" key="7">
    <source>
        <dbReference type="Proteomes" id="UP000027192"/>
    </source>
</evidence>
<proteinExistence type="predicted"/>
<name>A0A066RUQ9_9GAMM</name>
<feature type="transmembrane region" description="Helical" evidence="5">
    <location>
        <begin position="35"/>
        <end position="54"/>
    </location>
</feature>
<comment type="caution">
    <text evidence="6">The sequence shown here is derived from an EMBL/GenBank/DDBJ whole genome shotgun (WGS) entry which is preliminary data.</text>
</comment>
<dbReference type="InterPro" id="IPR007318">
    <property type="entry name" value="Phopholipid_MeTrfase"/>
</dbReference>
<dbReference type="GO" id="GO:0032259">
    <property type="term" value="P:methylation"/>
    <property type="evidence" value="ECO:0007669"/>
    <property type="project" value="UniProtKB-KW"/>
</dbReference>
<keyword evidence="6" id="KW-0808">Transferase</keyword>
<gene>
    <name evidence="6" type="ORF">EA58_13255</name>
</gene>
<keyword evidence="7" id="KW-1185">Reference proteome</keyword>
<dbReference type="RefSeq" id="WP_036753311.1">
    <property type="nucleotide sequence ID" value="NZ_JAGSGC010000009.1"/>
</dbReference>
<dbReference type="STRING" id="1654360.EA58_13255"/>
<keyword evidence="2 5" id="KW-0812">Transmembrane</keyword>